<evidence type="ECO:0008006" key="3">
    <source>
        <dbReference type="Google" id="ProtNLM"/>
    </source>
</evidence>
<sequence>MGDVQTELWDVGPEARQLARRTDPETSKLAAQEAVHEVAGLQARAVQAVARWPGRTGRELTVLLEDASDRTVGRRLSEIEKKGLVRRGASRPCRVTGRQAATWFPKEGE</sequence>
<gene>
    <name evidence="2" type="ORF">LCGC14_1320370</name>
</gene>
<name>A0A0F9KJS3_9ZZZZ</name>
<protein>
    <recommendedName>
        <fullName evidence="3">HTH marR-type domain-containing protein</fullName>
    </recommendedName>
</protein>
<evidence type="ECO:0000256" key="1">
    <source>
        <dbReference type="SAM" id="MobiDB-lite"/>
    </source>
</evidence>
<dbReference type="AlphaFoldDB" id="A0A0F9KJS3"/>
<feature type="region of interest" description="Disordered" evidence="1">
    <location>
        <begin position="1"/>
        <end position="25"/>
    </location>
</feature>
<reference evidence="2" key="1">
    <citation type="journal article" date="2015" name="Nature">
        <title>Complex archaea that bridge the gap between prokaryotes and eukaryotes.</title>
        <authorList>
            <person name="Spang A."/>
            <person name="Saw J.H."/>
            <person name="Jorgensen S.L."/>
            <person name="Zaremba-Niedzwiedzka K."/>
            <person name="Martijn J."/>
            <person name="Lind A.E."/>
            <person name="van Eijk R."/>
            <person name="Schleper C."/>
            <person name="Guy L."/>
            <person name="Ettema T.J."/>
        </authorList>
    </citation>
    <scope>NUCLEOTIDE SEQUENCE</scope>
</reference>
<organism evidence="2">
    <name type="scientific">marine sediment metagenome</name>
    <dbReference type="NCBI Taxonomy" id="412755"/>
    <lineage>
        <taxon>unclassified sequences</taxon>
        <taxon>metagenomes</taxon>
        <taxon>ecological metagenomes</taxon>
    </lineage>
</organism>
<proteinExistence type="predicted"/>
<evidence type="ECO:0000313" key="2">
    <source>
        <dbReference type="EMBL" id="KKM82364.1"/>
    </source>
</evidence>
<dbReference type="EMBL" id="LAZR01007873">
    <property type="protein sequence ID" value="KKM82364.1"/>
    <property type="molecule type" value="Genomic_DNA"/>
</dbReference>
<comment type="caution">
    <text evidence="2">The sequence shown here is derived from an EMBL/GenBank/DDBJ whole genome shotgun (WGS) entry which is preliminary data.</text>
</comment>
<accession>A0A0F9KJS3</accession>